<keyword evidence="2" id="KW-1133">Transmembrane helix</keyword>
<keyword evidence="2" id="KW-0812">Transmembrane</keyword>
<keyword evidence="2" id="KW-0472">Membrane</keyword>
<dbReference type="EMBL" id="CM016554">
    <property type="protein sequence ID" value="TKW28649.1"/>
    <property type="molecule type" value="Genomic_DNA"/>
</dbReference>
<sequence>MATGSGVRVVNTEGRDEGDAYMAAAAAAAAAASAASAASSAASAAASAASAAASAAAASAAAASAAAADDDTDAADDDADADADDDTDADADDDTDAADDDADADDDTDAADDDADADAAAADAAPGGQPHEDEDGDATPPPPSLPRHTVDHRRPGPASWSPFFSRVRAALLIMGTAAAAAAARDLFPSMVQVPPLDSRPISAVPGVLPNLLEHQLVWSNIPRGGTSIVLSHAPGVVANLLEHQLVWSNIPRGGTSVALSQDPEIHVSPEALPVDQISPGLSAPPSLIMDDPVPRAMHHTRRGTSIAVLSDIQQSGTLASEPGPASATVGPWSASWAQGTIYFLNFMIVMVLFSAVVAMLQEP</sequence>
<name>A0A4U6VLW9_SETVI</name>
<organism evidence="3 4">
    <name type="scientific">Setaria viridis</name>
    <name type="common">Green bristlegrass</name>
    <name type="synonym">Setaria italica subsp. viridis</name>
    <dbReference type="NCBI Taxonomy" id="4556"/>
    <lineage>
        <taxon>Eukaryota</taxon>
        <taxon>Viridiplantae</taxon>
        <taxon>Streptophyta</taxon>
        <taxon>Embryophyta</taxon>
        <taxon>Tracheophyta</taxon>
        <taxon>Spermatophyta</taxon>
        <taxon>Magnoliopsida</taxon>
        <taxon>Liliopsida</taxon>
        <taxon>Poales</taxon>
        <taxon>Poaceae</taxon>
        <taxon>PACMAD clade</taxon>
        <taxon>Panicoideae</taxon>
        <taxon>Panicodae</taxon>
        <taxon>Paniceae</taxon>
        <taxon>Cenchrinae</taxon>
        <taxon>Setaria</taxon>
    </lineage>
</organism>
<feature type="compositionally biased region" description="Acidic residues" evidence="1">
    <location>
        <begin position="68"/>
        <end position="117"/>
    </location>
</feature>
<keyword evidence="4" id="KW-1185">Reference proteome</keyword>
<dbReference type="AlphaFoldDB" id="A0A4U6VLW9"/>
<feature type="region of interest" description="Disordered" evidence="1">
    <location>
        <begin position="52"/>
        <end position="156"/>
    </location>
</feature>
<evidence type="ECO:0000313" key="4">
    <source>
        <dbReference type="Proteomes" id="UP000298652"/>
    </source>
</evidence>
<dbReference type="Gramene" id="TKW28649">
    <property type="protein sequence ID" value="TKW28649"/>
    <property type="gene ID" value="SEVIR_3G342300v2"/>
</dbReference>
<dbReference type="Proteomes" id="UP000298652">
    <property type="component" value="Chromosome 3"/>
</dbReference>
<evidence type="ECO:0000256" key="1">
    <source>
        <dbReference type="SAM" id="MobiDB-lite"/>
    </source>
</evidence>
<gene>
    <name evidence="3" type="ORF">SEVIR_3G342300v2</name>
</gene>
<evidence type="ECO:0000313" key="3">
    <source>
        <dbReference type="EMBL" id="TKW28649.1"/>
    </source>
</evidence>
<protein>
    <submittedName>
        <fullName evidence="3">Uncharacterized protein</fullName>
    </submittedName>
</protein>
<evidence type="ECO:0000256" key="2">
    <source>
        <dbReference type="SAM" id="Phobius"/>
    </source>
</evidence>
<proteinExistence type="predicted"/>
<feature type="compositionally biased region" description="Low complexity" evidence="1">
    <location>
        <begin position="52"/>
        <end position="67"/>
    </location>
</feature>
<reference evidence="3" key="1">
    <citation type="submission" date="2019-03" db="EMBL/GenBank/DDBJ databases">
        <title>WGS assembly of Setaria viridis.</title>
        <authorList>
            <person name="Huang P."/>
            <person name="Jenkins J."/>
            <person name="Grimwood J."/>
            <person name="Barry K."/>
            <person name="Healey A."/>
            <person name="Mamidi S."/>
            <person name="Sreedasyam A."/>
            <person name="Shu S."/>
            <person name="Feldman M."/>
            <person name="Wu J."/>
            <person name="Yu Y."/>
            <person name="Chen C."/>
            <person name="Johnson J."/>
            <person name="Rokhsar D."/>
            <person name="Baxter I."/>
            <person name="Schmutz J."/>
            <person name="Brutnell T."/>
            <person name="Kellogg E."/>
        </authorList>
    </citation>
    <scope>NUCLEOTIDE SEQUENCE [LARGE SCALE GENOMIC DNA]</scope>
</reference>
<accession>A0A4U6VLW9</accession>
<feature type="transmembrane region" description="Helical" evidence="2">
    <location>
        <begin position="341"/>
        <end position="360"/>
    </location>
</feature>